<dbReference type="Gene3D" id="2.20.25.10">
    <property type="match status" value="1"/>
</dbReference>
<dbReference type="InterPro" id="IPR039127">
    <property type="entry name" value="Trm112"/>
</dbReference>
<proteinExistence type="inferred from homology"/>
<dbReference type="OrthoDB" id="2187549at2759"/>
<evidence type="ECO:0000313" key="9">
    <source>
        <dbReference type="Proteomes" id="UP000750334"/>
    </source>
</evidence>
<evidence type="ECO:0000256" key="5">
    <source>
        <dbReference type="ARBA" id="ARBA00023242"/>
    </source>
</evidence>
<comment type="caution">
    <text evidence="8">The sequence shown here is derived from an EMBL/GenBank/DDBJ whole genome shotgun (WGS) entry which is preliminary data.</text>
</comment>
<name>A0A9P6WE36_MAUEX</name>
<keyword evidence="9" id="KW-1185">Reference proteome</keyword>
<dbReference type="GO" id="GO:0070476">
    <property type="term" value="P:rRNA (guanine-N7)-methylation"/>
    <property type="evidence" value="ECO:0007669"/>
    <property type="project" value="TreeGrafter"/>
</dbReference>
<dbReference type="EMBL" id="PUHR01000008">
    <property type="protein sequence ID" value="KAG0671782.1"/>
    <property type="molecule type" value="Genomic_DNA"/>
</dbReference>
<dbReference type="InterPro" id="IPR005651">
    <property type="entry name" value="Trm112-like"/>
</dbReference>
<comment type="similarity">
    <text evidence="3">Belongs to the TRM112 family.</text>
</comment>
<sequence>MKFLTTNFLKCSVQACDTSNDNFPLSYDGSKCQLEQDESIEFNPEFLVNILDRVEWSAILQVAADLGNTSLPPNKPIFEDKNSLNEDDMAILRDLHILLIQTSIVEGEMKCKNCGHTYYIKNSIPNLLLPPHLA</sequence>
<dbReference type="Proteomes" id="UP000750334">
    <property type="component" value="Unassembled WGS sequence"/>
</dbReference>
<reference evidence="8 9" key="1">
    <citation type="submission" date="2020-11" db="EMBL/GenBank/DDBJ databases">
        <title>Kefir isolates.</title>
        <authorList>
            <person name="Marcisauskas S."/>
            <person name="Kim Y."/>
            <person name="Blasche S."/>
        </authorList>
    </citation>
    <scope>NUCLEOTIDE SEQUENCE [LARGE SCALE GENOMIC DNA]</scope>
    <source>
        <strain evidence="8 9">OG2</strain>
    </source>
</reference>
<gene>
    <name evidence="8" type="ORF">C6P45_005047</name>
</gene>
<evidence type="ECO:0000256" key="3">
    <source>
        <dbReference type="ARBA" id="ARBA00007980"/>
    </source>
</evidence>
<protein>
    <recommendedName>
        <fullName evidence="6">Multifunctional methyltransferase subunit trm112</fullName>
    </recommendedName>
    <alternativeName>
        <fullName evidence="7">eRF1 methyltransferase subunit trm112</fullName>
    </alternativeName>
</protein>
<evidence type="ECO:0000256" key="7">
    <source>
        <dbReference type="ARBA" id="ARBA00083044"/>
    </source>
</evidence>
<comment type="subcellular location">
    <subcellularLocation>
        <location evidence="2">Cytoplasm</location>
    </subcellularLocation>
    <subcellularLocation>
        <location evidence="1">Nucleus</location>
    </subcellularLocation>
</comment>
<evidence type="ECO:0000256" key="1">
    <source>
        <dbReference type="ARBA" id="ARBA00004123"/>
    </source>
</evidence>
<dbReference type="AlphaFoldDB" id="A0A9P6WE36"/>
<dbReference type="PANTHER" id="PTHR12773:SF0">
    <property type="entry name" value="MULTIFUNCTIONAL METHYLTRANSFERASE SUBUNIT TRM112-LIKE PROTEIN"/>
    <property type="match status" value="1"/>
</dbReference>
<dbReference type="GO" id="GO:0046982">
    <property type="term" value="F:protein heterodimerization activity"/>
    <property type="evidence" value="ECO:0007669"/>
    <property type="project" value="InterPro"/>
</dbReference>
<evidence type="ECO:0000256" key="6">
    <source>
        <dbReference type="ARBA" id="ARBA00069342"/>
    </source>
</evidence>
<keyword evidence="4" id="KW-0963">Cytoplasm</keyword>
<accession>A0A9P6WE36</accession>
<dbReference type="Pfam" id="PF03966">
    <property type="entry name" value="Trm112p"/>
    <property type="match status" value="1"/>
</dbReference>
<dbReference type="GO" id="GO:0030488">
    <property type="term" value="P:tRNA methylation"/>
    <property type="evidence" value="ECO:0007669"/>
    <property type="project" value="TreeGrafter"/>
</dbReference>
<dbReference type="PANTHER" id="PTHR12773">
    <property type="entry name" value="UPF0315 PROTEIN-RELATED"/>
    <property type="match status" value="1"/>
</dbReference>
<evidence type="ECO:0000256" key="2">
    <source>
        <dbReference type="ARBA" id="ARBA00004496"/>
    </source>
</evidence>
<dbReference type="FunFam" id="2.20.25.10:FF:000021">
    <property type="entry name" value="Multifunctional methyltransferase subunit trm112"/>
    <property type="match status" value="1"/>
</dbReference>
<dbReference type="SUPFAM" id="SSF158997">
    <property type="entry name" value="Trm112p-like"/>
    <property type="match status" value="1"/>
</dbReference>
<keyword evidence="5" id="KW-0539">Nucleus</keyword>
<evidence type="ECO:0000313" key="8">
    <source>
        <dbReference type="EMBL" id="KAG0671782.1"/>
    </source>
</evidence>
<evidence type="ECO:0000256" key="4">
    <source>
        <dbReference type="ARBA" id="ARBA00022490"/>
    </source>
</evidence>
<organism evidence="8 9">
    <name type="scientific">Maudiozyma exigua</name>
    <name type="common">Yeast</name>
    <name type="synonym">Kazachstania exigua</name>
    <dbReference type="NCBI Taxonomy" id="34358"/>
    <lineage>
        <taxon>Eukaryota</taxon>
        <taxon>Fungi</taxon>
        <taxon>Dikarya</taxon>
        <taxon>Ascomycota</taxon>
        <taxon>Saccharomycotina</taxon>
        <taxon>Saccharomycetes</taxon>
        <taxon>Saccharomycetales</taxon>
        <taxon>Saccharomycetaceae</taxon>
        <taxon>Maudiozyma</taxon>
    </lineage>
</organism>
<dbReference type="GO" id="GO:0005737">
    <property type="term" value="C:cytoplasm"/>
    <property type="evidence" value="ECO:0007669"/>
    <property type="project" value="UniProtKB-SubCell"/>
</dbReference>
<dbReference type="GO" id="GO:0005634">
    <property type="term" value="C:nucleus"/>
    <property type="evidence" value="ECO:0007669"/>
    <property type="project" value="UniProtKB-SubCell"/>
</dbReference>